<keyword evidence="3" id="KW-1185">Reference proteome</keyword>
<dbReference type="PANTHER" id="PTHR33680:SF7">
    <property type="entry name" value="OS02G0474200 PROTEIN"/>
    <property type="match status" value="1"/>
</dbReference>
<gene>
    <name evidence="2" type="ORF">QYE76_044660</name>
</gene>
<feature type="transmembrane region" description="Helical" evidence="1">
    <location>
        <begin position="148"/>
        <end position="171"/>
    </location>
</feature>
<keyword evidence="1" id="KW-1133">Transmembrane helix</keyword>
<accession>A0AAD8TLD6</accession>
<reference evidence="2" key="1">
    <citation type="submission" date="2023-07" db="EMBL/GenBank/DDBJ databases">
        <title>A chromosome-level genome assembly of Lolium multiflorum.</title>
        <authorList>
            <person name="Chen Y."/>
            <person name="Copetti D."/>
            <person name="Kolliker R."/>
            <person name="Studer B."/>
        </authorList>
    </citation>
    <scope>NUCLEOTIDE SEQUENCE</scope>
    <source>
        <strain evidence="2">02402/16</strain>
        <tissue evidence="2">Leaf</tissue>
    </source>
</reference>
<evidence type="ECO:0000313" key="3">
    <source>
        <dbReference type="Proteomes" id="UP001231189"/>
    </source>
</evidence>
<keyword evidence="1" id="KW-0472">Membrane</keyword>
<evidence type="ECO:0008006" key="4">
    <source>
        <dbReference type="Google" id="ProtNLM"/>
    </source>
</evidence>
<dbReference type="AlphaFoldDB" id="A0AAD8TLD6"/>
<evidence type="ECO:0000313" key="2">
    <source>
        <dbReference type="EMBL" id="KAK1683812.1"/>
    </source>
</evidence>
<organism evidence="2 3">
    <name type="scientific">Lolium multiflorum</name>
    <name type="common">Italian ryegrass</name>
    <name type="synonym">Lolium perenne subsp. multiflorum</name>
    <dbReference type="NCBI Taxonomy" id="4521"/>
    <lineage>
        <taxon>Eukaryota</taxon>
        <taxon>Viridiplantae</taxon>
        <taxon>Streptophyta</taxon>
        <taxon>Embryophyta</taxon>
        <taxon>Tracheophyta</taxon>
        <taxon>Spermatophyta</taxon>
        <taxon>Magnoliopsida</taxon>
        <taxon>Liliopsida</taxon>
        <taxon>Poales</taxon>
        <taxon>Poaceae</taxon>
        <taxon>BOP clade</taxon>
        <taxon>Pooideae</taxon>
        <taxon>Poodae</taxon>
        <taxon>Poeae</taxon>
        <taxon>Poeae Chloroplast Group 2 (Poeae type)</taxon>
        <taxon>Loliodinae</taxon>
        <taxon>Loliinae</taxon>
        <taxon>Lolium</taxon>
    </lineage>
</organism>
<dbReference type="PANTHER" id="PTHR33680">
    <property type="entry name" value="OS07G0190500 PROTEIN"/>
    <property type="match status" value="1"/>
</dbReference>
<proteinExistence type="predicted"/>
<protein>
    <recommendedName>
        <fullName evidence="4">Zinc finger GRF-type domain-containing protein</fullName>
    </recommendedName>
</protein>
<sequence length="173" mass="19240">MSLSASSSSRSVLRRRSKAAPAIPLVPCPNCGRQAKVYISGKDEHPGWTFYKCKYHSSTCNFAHWEREYVIYLIDNNVLKGDAAVDALGWAEARREELELSLGKKKLAEEWGRSSQAGACIAGTSNNNGAFDGNRRTVSELVLLGRQIVMLLEILVAMLLFIDVASVFFIWKK</sequence>
<comment type="caution">
    <text evidence="2">The sequence shown here is derived from an EMBL/GenBank/DDBJ whole genome shotgun (WGS) entry which is preliminary data.</text>
</comment>
<keyword evidence="1" id="KW-0812">Transmembrane</keyword>
<dbReference type="EMBL" id="JAUUTY010000002">
    <property type="protein sequence ID" value="KAK1683812.1"/>
    <property type="molecule type" value="Genomic_DNA"/>
</dbReference>
<evidence type="ECO:0000256" key="1">
    <source>
        <dbReference type="SAM" id="Phobius"/>
    </source>
</evidence>
<dbReference type="Proteomes" id="UP001231189">
    <property type="component" value="Unassembled WGS sequence"/>
</dbReference>
<name>A0AAD8TLD6_LOLMU</name>